<evidence type="ECO:0000313" key="2">
    <source>
        <dbReference type="Proteomes" id="UP001162156"/>
    </source>
</evidence>
<comment type="caution">
    <text evidence="1">The sequence shown here is derived from an EMBL/GenBank/DDBJ whole genome shotgun (WGS) entry which is preliminary data.</text>
</comment>
<dbReference type="AlphaFoldDB" id="A0AAV8ZNC5"/>
<name>A0AAV8ZNC5_9CUCU</name>
<protein>
    <submittedName>
        <fullName evidence="1">Uncharacterized protein</fullName>
    </submittedName>
</protein>
<sequence length="74" mass="8620">MRGPVGRNELHNYSDHEDPLALVLEQVALSYGDTRNWAKCLLIEYFDKLRPNVIFRFAEDHQLHSVVENVTSNH</sequence>
<keyword evidence="2" id="KW-1185">Reference proteome</keyword>
<gene>
    <name evidence="1" type="ORF">NQ314_003873</name>
</gene>
<accession>A0AAV8ZNC5</accession>
<dbReference type="EMBL" id="JANEYF010001145">
    <property type="protein sequence ID" value="KAJ8965840.1"/>
    <property type="molecule type" value="Genomic_DNA"/>
</dbReference>
<reference evidence="1" key="1">
    <citation type="journal article" date="2023" name="Insect Mol. Biol.">
        <title>Genome sequencing provides insights into the evolution of gene families encoding plant cell wall-degrading enzymes in longhorned beetles.</title>
        <authorList>
            <person name="Shin N.R."/>
            <person name="Okamura Y."/>
            <person name="Kirsch R."/>
            <person name="Pauchet Y."/>
        </authorList>
    </citation>
    <scope>NUCLEOTIDE SEQUENCE</scope>
    <source>
        <strain evidence="1">RBIC_L_NR</strain>
    </source>
</reference>
<dbReference type="Proteomes" id="UP001162156">
    <property type="component" value="Unassembled WGS sequence"/>
</dbReference>
<proteinExistence type="predicted"/>
<organism evidence="1 2">
    <name type="scientific">Rhamnusium bicolor</name>
    <dbReference type="NCBI Taxonomy" id="1586634"/>
    <lineage>
        <taxon>Eukaryota</taxon>
        <taxon>Metazoa</taxon>
        <taxon>Ecdysozoa</taxon>
        <taxon>Arthropoda</taxon>
        <taxon>Hexapoda</taxon>
        <taxon>Insecta</taxon>
        <taxon>Pterygota</taxon>
        <taxon>Neoptera</taxon>
        <taxon>Endopterygota</taxon>
        <taxon>Coleoptera</taxon>
        <taxon>Polyphaga</taxon>
        <taxon>Cucujiformia</taxon>
        <taxon>Chrysomeloidea</taxon>
        <taxon>Cerambycidae</taxon>
        <taxon>Lepturinae</taxon>
        <taxon>Rhagiini</taxon>
        <taxon>Rhamnusium</taxon>
    </lineage>
</organism>
<evidence type="ECO:0000313" key="1">
    <source>
        <dbReference type="EMBL" id="KAJ8965840.1"/>
    </source>
</evidence>